<evidence type="ECO:0000259" key="4">
    <source>
        <dbReference type="SMART" id="SM00559"/>
    </source>
</evidence>
<feature type="compositionally biased region" description="Low complexity" evidence="3">
    <location>
        <begin position="268"/>
        <end position="280"/>
    </location>
</feature>
<protein>
    <recommendedName>
        <fullName evidence="2">Non-homologous end joining protein Ku</fullName>
    </recommendedName>
</protein>
<dbReference type="InterPro" id="IPR009187">
    <property type="entry name" value="Prok_Ku"/>
</dbReference>
<dbReference type="SMART" id="SM00559">
    <property type="entry name" value="Ku78"/>
    <property type="match status" value="1"/>
</dbReference>
<dbReference type="GO" id="GO:0006310">
    <property type="term" value="P:DNA recombination"/>
    <property type="evidence" value="ECO:0007669"/>
    <property type="project" value="UniProtKB-KW"/>
</dbReference>
<dbReference type="Pfam" id="PF02735">
    <property type="entry name" value="Ku"/>
    <property type="match status" value="1"/>
</dbReference>
<dbReference type="HAMAP" id="MF_01875">
    <property type="entry name" value="Prokaryotic_Ku"/>
    <property type="match status" value="1"/>
</dbReference>
<dbReference type="CDD" id="cd00789">
    <property type="entry name" value="KU_like"/>
    <property type="match status" value="1"/>
</dbReference>
<dbReference type="GO" id="GO:0006303">
    <property type="term" value="P:double-strand break repair via nonhomologous end joining"/>
    <property type="evidence" value="ECO:0007669"/>
    <property type="project" value="UniProtKB-UniRule"/>
</dbReference>
<proteinExistence type="inferred from homology"/>
<keyword evidence="2" id="KW-0233">DNA recombination</keyword>
<dbReference type="AlphaFoldDB" id="A0A6I3KLM8"/>
<dbReference type="PIRSF" id="PIRSF006493">
    <property type="entry name" value="Prok_Ku"/>
    <property type="match status" value="1"/>
</dbReference>
<dbReference type="Proteomes" id="UP000440694">
    <property type="component" value="Unassembled WGS sequence"/>
</dbReference>
<organism evidence="5 6">
    <name type="scientific">Hyphomicrobium album</name>
    <dbReference type="NCBI Taxonomy" id="2665159"/>
    <lineage>
        <taxon>Bacteria</taxon>
        <taxon>Pseudomonadati</taxon>
        <taxon>Pseudomonadota</taxon>
        <taxon>Alphaproteobacteria</taxon>
        <taxon>Hyphomicrobiales</taxon>
        <taxon>Hyphomicrobiaceae</taxon>
        <taxon>Hyphomicrobium</taxon>
    </lineage>
</organism>
<keyword evidence="1 2" id="KW-0238">DNA-binding</keyword>
<comment type="similarity">
    <text evidence="2">Belongs to the prokaryotic Ku family.</text>
</comment>
<name>A0A6I3KLM8_9HYPH</name>
<evidence type="ECO:0000256" key="1">
    <source>
        <dbReference type="ARBA" id="ARBA00023125"/>
    </source>
</evidence>
<evidence type="ECO:0000256" key="3">
    <source>
        <dbReference type="SAM" id="MobiDB-lite"/>
    </source>
</evidence>
<dbReference type="InterPro" id="IPR016194">
    <property type="entry name" value="SPOC-like_C_dom_sf"/>
</dbReference>
<gene>
    <name evidence="2" type="primary">ku</name>
    <name evidence="5" type="ORF">GIW81_13320</name>
</gene>
<comment type="function">
    <text evidence="2">With LigD forms a non-homologous end joining (NHEJ) DNA repair enzyme, which repairs dsDNA breaks with reduced fidelity. Binds linear dsDNA with 5'- and 3'- overhangs but not closed circular dsDNA nor ssDNA. Recruits and stimulates the ligase activity of LigD.</text>
</comment>
<sequence length="287" mass="31834">MAARAYWKGFLRLSLVSIAVEIYNAVESKSEISFRQIHKPSGRRINYTKTVQGIGEVKSADIVKGYEIDSDTYVTLDPDEIDAVKLESKKTIDLVKFVDAEEIDPRYFERPYFIAPADKHSGEGYVVIREALKKTGKAGLAQLTIGGREWLVAITALGDGLLMEMLRYADELKEADQFFDEVPTGKPDKEMVDLAVELIERKAGKFTPEQFEDHYATALRELVQKKMKGQKIKAPHEEAAPGGAKVIDLMAALRKSIGEGSGGKAKATRSTSRRTPAPRRGGTKKRA</sequence>
<dbReference type="PANTHER" id="PTHR41251:SF1">
    <property type="entry name" value="NON-HOMOLOGOUS END JOINING PROTEIN KU"/>
    <property type="match status" value="1"/>
</dbReference>
<dbReference type="EMBL" id="WMBQ01000002">
    <property type="protein sequence ID" value="MTD95313.1"/>
    <property type="molecule type" value="Genomic_DNA"/>
</dbReference>
<dbReference type="RefSeq" id="WP_154739871.1">
    <property type="nucleotide sequence ID" value="NZ_WMBQ01000002.1"/>
</dbReference>
<dbReference type="SUPFAM" id="SSF100939">
    <property type="entry name" value="SPOC domain-like"/>
    <property type="match status" value="1"/>
</dbReference>
<dbReference type="GO" id="GO:0003690">
    <property type="term" value="F:double-stranded DNA binding"/>
    <property type="evidence" value="ECO:0007669"/>
    <property type="project" value="UniProtKB-UniRule"/>
</dbReference>
<evidence type="ECO:0000313" key="5">
    <source>
        <dbReference type="EMBL" id="MTD95313.1"/>
    </source>
</evidence>
<dbReference type="NCBIfam" id="TIGR02772">
    <property type="entry name" value="Ku_bact"/>
    <property type="match status" value="1"/>
</dbReference>
<feature type="domain" description="Ku" evidence="4">
    <location>
        <begin position="54"/>
        <end position="184"/>
    </location>
</feature>
<reference evidence="5 6" key="1">
    <citation type="submission" date="2019-11" db="EMBL/GenBank/DDBJ databases">
        <title>Identification of a novel strain.</title>
        <authorList>
            <person name="Xu Q."/>
            <person name="Wang G."/>
        </authorList>
    </citation>
    <scope>NUCLEOTIDE SEQUENCE [LARGE SCALE GENOMIC DNA]</scope>
    <source>
        <strain evidence="6">xq</strain>
    </source>
</reference>
<comment type="subunit">
    <text evidence="2">Homodimer. Interacts with LigD.</text>
</comment>
<comment type="caution">
    <text evidence="5">The sequence shown here is derived from an EMBL/GenBank/DDBJ whole genome shotgun (WGS) entry which is preliminary data.</text>
</comment>
<evidence type="ECO:0000256" key="2">
    <source>
        <dbReference type="HAMAP-Rule" id="MF_01875"/>
    </source>
</evidence>
<dbReference type="PANTHER" id="PTHR41251">
    <property type="entry name" value="NON-HOMOLOGOUS END JOINING PROTEIN KU"/>
    <property type="match status" value="1"/>
</dbReference>
<dbReference type="InterPro" id="IPR006164">
    <property type="entry name" value="DNA_bd_Ku70/Ku80"/>
</dbReference>
<accession>A0A6I3KLM8</accession>
<feature type="region of interest" description="Disordered" evidence="3">
    <location>
        <begin position="257"/>
        <end position="287"/>
    </location>
</feature>
<evidence type="ECO:0000313" key="6">
    <source>
        <dbReference type="Proteomes" id="UP000440694"/>
    </source>
</evidence>
<dbReference type="Gene3D" id="2.40.290.10">
    <property type="match status" value="1"/>
</dbReference>
<keyword evidence="2" id="KW-0227">DNA damage</keyword>
<keyword evidence="6" id="KW-1185">Reference proteome</keyword>
<keyword evidence="2" id="KW-0234">DNA repair</keyword>